<evidence type="ECO:0000256" key="4">
    <source>
        <dbReference type="ARBA" id="ARBA00022452"/>
    </source>
</evidence>
<evidence type="ECO:0000313" key="11">
    <source>
        <dbReference type="Proteomes" id="UP000244441"/>
    </source>
</evidence>
<evidence type="ECO:0000256" key="1">
    <source>
        <dbReference type="ARBA" id="ARBA00004442"/>
    </source>
</evidence>
<organism evidence="10 11">
    <name type="scientific">Saccharobesus litoralis</name>
    <dbReference type="NCBI Taxonomy" id="2172099"/>
    <lineage>
        <taxon>Bacteria</taxon>
        <taxon>Pseudomonadati</taxon>
        <taxon>Pseudomonadota</taxon>
        <taxon>Gammaproteobacteria</taxon>
        <taxon>Alteromonadales</taxon>
        <taxon>Alteromonadaceae</taxon>
        <taxon>Saccharobesus</taxon>
    </lineage>
</organism>
<evidence type="ECO:0000313" key="10">
    <source>
        <dbReference type="EMBL" id="AWB67262.1"/>
    </source>
</evidence>
<keyword evidence="6" id="KW-0472">Membrane</keyword>
<feature type="chain" id="PRO_5015446950" description="Outer membrane protein" evidence="9">
    <location>
        <begin position="22"/>
        <end position="441"/>
    </location>
</feature>
<dbReference type="GO" id="GO:0015562">
    <property type="term" value="F:efflux transmembrane transporter activity"/>
    <property type="evidence" value="ECO:0007669"/>
    <property type="project" value="InterPro"/>
</dbReference>
<dbReference type="OrthoDB" id="9813458at2"/>
<accession>A0A2S0VSV5</accession>
<keyword evidence="4" id="KW-1134">Transmembrane beta strand</keyword>
<evidence type="ECO:0000256" key="3">
    <source>
        <dbReference type="ARBA" id="ARBA00022448"/>
    </source>
</evidence>
<evidence type="ECO:0000256" key="6">
    <source>
        <dbReference type="ARBA" id="ARBA00023136"/>
    </source>
</evidence>
<dbReference type="RefSeq" id="WP_108603309.1">
    <property type="nucleotide sequence ID" value="NZ_CP026604.1"/>
</dbReference>
<keyword evidence="9" id="KW-0732">Signal</keyword>
<dbReference type="PANTHER" id="PTHR30026">
    <property type="entry name" value="OUTER MEMBRANE PROTEIN TOLC"/>
    <property type="match status" value="1"/>
</dbReference>
<keyword evidence="3" id="KW-0813">Transport</keyword>
<evidence type="ECO:0000256" key="2">
    <source>
        <dbReference type="ARBA" id="ARBA00007613"/>
    </source>
</evidence>
<dbReference type="NCBIfam" id="TIGR01844">
    <property type="entry name" value="type_I_sec_TolC"/>
    <property type="match status" value="1"/>
</dbReference>
<evidence type="ECO:0000256" key="8">
    <source>
        <dbReference type="SAM" id="Coils"/>
    </source>
</evidence>
<dbReference type="Proteomes" id="UP000244441">
    <property type="component" value="Chromosome"/>
</dbReference>
<reference evidence="10 11" key="1">
    <citation type="submission" date="2018-01" db="EMBL/GenBank/DDBJ databases">
        <title>Genome sequence of a Cantenovulum-like bacteria.</title>
        <authorList>
            <person name="Tan W.R."/>
            <person name="Lau N.-S."/>
            <person name="Go F."/>
            <person name="Amirul A.-A.A."/>
        </authorList>
    </citation>
    <scope>NUCLEOTIDE SEQUENCE [LARGE SCALE GENOMIC DNA]</scope>
    <source>
        <strain evidence="10 11">CCB-QB4</strain>
    </source>
</reference>
<proteinExistence type="inferred from homology"/>
<evidence type="ECO:0000256" key="9">
    <source>
        <dbReference type="SAM" id="SignalP"/>
    </source>
</evidence>
<comment type="similarity">
    <text evidence="2">Belongs to the outer membrane factor (OMF) (TC 1.B.17) family.</text>
</comment>
<name>A0A2S0VSV5_9ALTE</name>
<gene>
    <name evidence="10" type="ORF">C2869_12790</name>
</gene>
<dbReference type="KEGG" id="cate:C2869_12790"/>
<dbReference type="GO" id="GO:1990281">
    <property type="term" value="C:efflux pump complex"/>
    <property type="evidence" value="ECO:0007669"/>
    <property type="project" value="TreeGrafter"/>
</dbReference>
<dbReference type="EMBL" id="CP026604">
    <property type="protein sequence ID" value="AWB67262.1"/>
    <property type="molecule type" value="Genomic_DNA"/>
</dbReference>
<evidence type="ECO:0008006" key="12">
    <source>
        <dbReference type="Google" id="ProtNLM"/>
    </source>
</evidence>
<dbReference type="GO" id="GO:0009279">
    <property type="term" value="C:cell outer membrane"/>
    <property type="evidence" value="ECO:0007669"/>
    <property type="project" value="UniProtKB-SubCell"/>
</dbReference>
<dbReference type="GO" id="GO:0015288">
    <property type="term" value="F:porin activity"/>
    <property type="evidence" value="ECO:0007669"/>
    <property type="project" value="TreeGrafter"/>
</dbReference>
<keyword evidence="8" id="KW-0175">Coiled coil</keyword>
<evidence type="ECO:0000256" key="5">
    <source>
        <dbReference type="ARBA" id="ARBA00022692"/>
    </source>
</evidence>
<keyword evidence="7" id="KW-0998">Cell outer membrane</keyword>
<dbReference type="Pfam" id="PF02321">
    <property type="entry name" value="OEP"/>
    <property type="match status" value="2"/>
</dbReference>
<keyword evidence="5" id="KW-0812">Transmembrane</keyword>
<keyword evidence="11" id="KW-1185">Reference proteome</keyword>
<feature type="signal peptide" evidence="9">
    <location>
        <begin position="1"/>
        <end position="21"/>
    </location>
</feature>
<dbReference type="AlphaFoldDB" id="A0A2S0VSV5"/>
<dbReference type="InterPro" id="IPR010130">
    <property type="entry name" value="T1SS_OMP_TolC"/>
</dbReference>
<sequence>MSVCKVLAVCVVCSFSFISLASNQPSLYFLYEKALDSSPKFQVSKMEEAIAKSAQAVTDAGYYPTVSVQAKIGRQYQNVIRSETTVYPIEENDYRANNTSLNVNQVIYDGALFAESKVAELDVTSAQLQLKAEQQALAYEIAEAYVELLKSYDNLAYVGALQLASEAELKKAAKQRERGINNRVEFTEVKARYAETQAQVADAEQQKRDAEDTIVMLTGVVANGIQPISGQFNYASVLQADLTTYIQSALQSNPAIRKAIVDRQSAEQSIDTESGRYEPNVTFQIQANRDDSGGSLFGGATKIDTVSASVLLNVPIYSGGAGSASIMRASQELQRSSFELEQKKREVMRDVRRAYSRIQTQQSRIESMSLSVEAYATALQAKQTGSRSGVFTQVDVLNAKKDLSFAQKDLAEAKYDLILSFFELKKALGELSAEDLIRINT</sequence>
<dbReference type="InterPro" id="IPR003423">
    <property type="entry name" value="OMP_efflux"/>
</dbReference>
<evidence type="ECO:0000256" key="7">
    <source>
        <dbReference type="ARBA" id="ARBA00023237"/>
    </source>
</evidence>
<dbReference type="InterPro" id="IPR051906">
    <property type="entry name" value="TolC-like"/>
</dbReference>
<protein>
    <recommendedName>
        <fullName evidence="12">Outer membrane protein</fullName>
    </recommendedName>
</protein>
<dbReference type="SUPFAM" id="SSF56954">
    <property type="entry name" value="Outer membrane efflux proteins (OEP)"/>
    <property type="match status" value="1"/>
</dbReference>
<dbReference type="Gene3D" id="1.20.1600.10">
    <property type="entry name" value="Outer membrane efflux proteins (OEP)"/>
    <property type="match status" value="1"/>
</dbReference>
<comment type="subcellular location">
    <subcellularLocation>
        <location evidence="1">Cell outer membrane</location>
    </subcellularLocation>
</comment>
<feature type="coiled-coil region" evidence="8">
    <location>
        <begin position="186"/>
        <end position="213"/>
    </location>
</feature>
<dbReference type="PANTHER" id="PTHR30026:SF20">
    <property type="entry name" value="OUTER MEMBRANE PROTEIN TOLC"/>
    <property type="match status" value="1"/>
</dbReference>